<sequence length="208" mass="23290">MTNTNDTITLTPPAPPAKPDRLLWIDVETTGISRTDSKLLEVGMIVTGMDGVEAHDQFTSIVRPSECSLFDVSPAALRMHLANGLWDQIAGDEHEAVGYPIIALNLKEWLQDEASRYTLHPAGTNVDYDIDILDHQLGEYNGPDWIRSYVSHRKLDLSAFRMADIALGHNPYRDHAGTHRVQDCISRDRSDYAMYLDIMCAGQQGDHE</sequence>
<dbReference type="Gene3D" id="3.30.420.10">
    <property type="entry name" value="Ribonuclease H-like superfamily/Ribonuclease H"/>
    <property type="match status" value="1"/>
</dbReference>
<organism evidence="1 2">
    <name type="scientific">Bifidobacterium amazonense</name>
    <dbReference type="NCBI Taxonomy" id="2809027"/>
    <lineage>
        <taxon>Bacteria</taxon>
        <taxon>Bacillati</taxon>
        <taxon>Actinomycetota</taxon>
        <taxon>Actinomycetes</taxon>
        <taxon>Bifidobacteriales</taxon>
        <taxon>Bifidobacteriaceae</taxon>
        <taxon>Bifidobacterium</taxon>
    </lineage>
</organism>
<comment type="caution">
    <text evidence="1">The sequence shown here is derived from an EMBL/GenBank/DDBJ whole genome shotgun (WGS) entry which is preliminary data.</text>
</comment>
<reference evidence="1 2" key="2">
    <citation type="journal article" date="2021" name="Syst. Appl. Microbiol.">
        <title>Phylogenetic classification of ten novel species belonging to the genus Bifidobacterium comprising B. phasiani sp. nov., B. pongonis sp. nov., B. saguinibicoloris sp. nov., B. colobi sp. nov., B. simiiventris sp. nov., B. santillanense sp. nov., B. miconis sp. nov., B. amazonense sp. nov., B. pluvialisilvae sp. nov., and B. miconisargentati sp. nov.</title>
        <authorList>
            <person name="Lugli G.A."/>
            <person name="Calvete-Torre I."/>
            <person name="Alessandri G."/>
            <person name="Milani C."/>
            <person name="Turroni F."/>
            <person name="Laiolo P."/>
            <person name="Ossiprandi M.C."/>
            <person name="Margolles A."/>
            <person name="Ruiz L."/>
            <person name="Ventura M."/>
        </authorList>
    </citation>
    <scope>NUCLEOTIDE SEQUENCE [LARGE SCALE GENOMIC DNA]</scope>
    <source>
        <strain evidence="1 2">MA1</strain>
    </source>
</reference>
<protein>
    <submittedName>
        <fullName evidence="1">Ribonuclease</fullName>
    </submittedName>
</protein>
<proteinExistence type="predicted"/>
<dbReference type="EMBL" id="JAFEJT020000004">
    <property type="protein sequence ID" value="MCH9274981.1"/>
    <property type="molecule type" value="Genomic_DNA"/>
</dbReference>
<keyword evidence="2" id="KW-1185">Reference proteome</keyword>
<evidence type="ECO:0000313" key="1">
    <source>
        <dbReference type="EMBL" id="MCH9274981.1"/>
    </source>
</evidence>
<dbReference type="SUPFAM" id="SSF53098">
    <property type="entry name" value="Ribonuclease H-like"/>
    <property type="match status" value="1"/>
</dbReference>
<accession>A0ABS9VSB8</accession>
<name>A0ABS9VSB8_9BIFI</name>
<dbReference type="InterPro" id="IPR036397">
    <property type="entry name" value="RNaseH_sf"/>
</dbReference>
<dbReference type="Proteomes" id="UP000710815">
    <property type="component" value="Unassembled WGS sequence"/>
</dbReference>
<dbReference type="RefSeq" id="WP_241512814.1">
    <property type="nucleotide sequence ID" value="NZ_JAFEJT020000004.1"/>
</dbReference>
<gene>
    <name evidence="1" type="ORF">JS533_001585</name>
</gene>
<evidence type="ECO:0000313" key="2">
    <source>
        <dbReference type="Proteomes" id="UP000710815"/>
    </source>
</evidence>
<dbReference type="InterPro" id="IPR012337">
    <property type="entry name" value="RNaseH-like_sf"/>
</dbReference>
<reference evidence="1 2" key="1">
    <citation type="journal article" date="2021" name="Environ. Microbiol.">
        <title>Genetic insights into the dark matter of the mammalian gut microbiota through targeted genome reconstruction.</title>
        <authorList>
            <person name="Lugli G.A."/>
            <person name="Alessandri G."/>
            <person name="Milani C."/>
            <person name="Viappiani A."/>
            <person name="Fontana F."/>
            <person name="Tarracchini C."/>
            <person name="Mancabelli L."/>
            <person name="Argentini C."/>
            <person name="Ruiz L."/>
            <person name="Margolles A."/>
            <person name="van Sinderen D."/>
            <person name="Turroni F."/>
            <person name="Ventura M."/>
        </authorList>
    </citation>
    <scope>NUCLEOTIDE SEQUENCE [LARGE SCALE GENOMIC DNA]</scope>
    <source>
        <strain evidence="1 2">MA1</strain>
    </source>
</reference>